<dbReference type="AlphaFoldDB" id="A0A3L6ZUI0"/>
<dbReference type="Gene3D" id="3.90.190.20">
    <property type="entry name" value="Mur ligase, C-terminal domain"/>
    <property type="match status" value="1"/>
</dbReference>
<dbReference type="Gene3D" id="3.40.1190.10">
    <property type="entry name" value="Mur-like, catalytic domain"/>
    <property type="match status" value="1"/>
</dbReference>
<keyword evidence="6 10" id="KW-0133">Cell shape</keyword>
<keyword evidence="16" id="KW-1185">Reference proteome</keyword>
<dbReference type="GO" id="GO:0005737">
    <property type="term" value="C:cytoplasm"/>
    <property type="evidence" value="ECO:0007669"/>
    <property type="project" value="UniProtKB-SubCell"/>
</dbReference>
<keyword evidence="8 10" id="KW-0131">Cell cycle</keyword>
<dbReference type="InterPro" id="IPR004101">
    <property type="entry name" value="Mur_ligase_C"/>
</dbReference>
<dbReference type="Gene3D" id="3.40.1390.10">
    <property type="entry name" value="MurE/MurF, N-terminal domain"/>
    <property type="match status" value="1"/>
</dbReference>
<organism evidence="15 16">
    <name type="scientific">Xanthobacter tagetidis</name>
    <dbReference type="NCBI Taxonomy" id="60216"/>
    <lineage>
        <taxon>Bacteria</taxon>
        <taxon>Pseudomonadati</taxon>
        <taxon>Pseudomonadota</taxon>
        <taxon>Alphaproteobacteria</taxon>
        <taxon>Hyphomicrobiales</taxon>
        <taxon>Xanthobacteraceae</taxon>
        <taxon>Xanthobacter</taxon>
    </lineage>
</organism>
<evidence type="ECO:0000256" key="8">
    <source>
        <dbReference type="ARBA" id="ARBA00023306"/>
    </source>
</evidence>
<evidence type="ECO:0000256" key="4">
    <source>
        <dbReference type="ARBA" id="ARBA00022741"/>
    </source>
</evidence>
<dbReference type="SUPFAM" id="SSF53244">
    <property type="entry name" value="MurD-like peptide ligases, peptide-binding domain"/>
    <property type="match status" value="1"/>
</dbReference>
<evidence type="ECO:0000256" key="1">
    <source>
        <dbReference type="ARBA" id="ARBA00022490"/>
    </source>
</evidence>
<dbReference type="RefSeq" id="WP_121625897.1">
    <property type="nucleotide sequence ID" value="NZ_JACIIW010000005.1"/>
</dbReference>
<comment type="catalytic activity">
    <reaction evidence="10 11">
        <text>D-alanyl-D-alanine + UDP-N-acetyl-alpha-D-muramoyl-L-alanyl-gamma-D-glutamyl-meso-2,6-diaminopimelate + ATP = UDP-N-acetyl-alpha-D-muramoyl-L-alanyl-gamma-D-glutamyl-meso-2,6-diaminopimeloyl-D-alanyl-D-alanine + ADP + phosphate + H(+)</text>
        <dbReference type="Rhea" id="RHEA:28374"/>
        <dbReference type="ChEBI" id="CHEBI:15378"/>
        <dbReference type="ChEBI" id="CHEBI:30616"/>
        <dbReference type="ChEBI" id="CHEBI:43474"/>
        <dbReference type="ChEBI" id="CHEBI:57822"/>
        <dbReference type="ChEBI" id="CHEBI:61386"/>
        <dbReference type="ChEBI" id="CHEBI:83905"/>
        <dbReference type="ChEBI" id="CHEBI:456216"/>
        <dbReference type="EC" id="6.3.2.10"/>
    </reaction>
</comment>
<dbReference type="Proteomes" id="UP000269692">
    <property type="component" value="Unassembled WGS sequence"/>
</dbReference>
<evidence type="ECO:0000256" key="2">
    <source>
        <dbReference type="ARBA" id="ARBA00022598"/>
    </source>
</evidence>
<protein>
    <recommendedName>
        <fullName evidence="10 11">UDP-N-acetylmuramoyl-tripeptide--D-alanyl-D-alanine ligase</fullName>
        <ecNumber evidence="10 11">6.3.2.10</ecNumber>
    </recommendedName>
    <alternativeName>
        <fullName evidence="10">D-alanyl-D-alanine-adding enzyme</fullName>
    </alternativeName>
</protein>
<name>A0A3L6ZUI0_9HYPH</name>
<dbReference type="GO" id="GO:0047480">
    <property type="term" value="F:UDP-N-acetylmuramoyl-tripeptide-D-alanyl-D-alanine ligase activity"/>
    <property type="evidence" value="ECO:0007669"/>
    <property type="project" value="UniProtKB-UniRule"/>
</dbReference>
<reference evidence="15 16" key="1">
    <citation type="submission" date="2018-10" db="EMBL/GenBank/DDBJ databases">
        <title>Xanthobacter tagetidis genome sequencing and assembly.</title>
        <authorList>
            <person name="Maclea K.S."/>
            <person name="Goen A.E."/>
            <person name="Fatima S.A."/>
        </authorList>
    </citation>
    <scope>NUCLEOTIDE SEQUENCE [LARGE SCALE GENOMIC DNA]</scope>
    <source>
        <strain evidence="15 16">ATCC 700314</strain>
    </source>
</reference>
<evidence type="ECO:0000256" key="9">
    <source>
        <dbReference type="ARBA" id="ARBA00023316"/>
    </source>
</evidence>
<dbReference type="PANTHER" id="PTHR43024:SF1">
    <property type="entry name" value="UDP-N-ACETYLMURAMOYL-TRIPEPTIDE--D-ALANYL-D-ALANINE LIGASE"/>
    <property type="match status" value="1"/>
</dbReference>
<dbReference type="InterPro" id="IPR036615">
    <property type="entry name" value="Mur_ligase_C_dom_sf"/>
</dbReference>
<evidence type="ECO:0000313" key="16">
    <source>
        <dbReference type="Proteomes" id="UP000269692"/>
    </source>
</evidence>
<comment type="similarity">
    <text evidence="10">Belongs to the MurCDEF family. MurF subfamily.</text>
</comment>
<dbReference type="EC" id="6.3.2.10" evidence="10 11"/>
<keyword evidence="3 10" id="KW-0132">Cell division</keyword>
<comment type="pathway">
    <text evidence="10 11">Cell wall biogenesis; peptidoglycan biosynthesis.</text>
</comment>
<keyword evidence="9 10" id="KW-0961">Cell wall biogenesis/degradation</keyword>
<gene>
    <name evidence="10" type="primary">murF</name>
    <name evidence="15" type="ORF">D9R14_22545</name>
</gene>
<proteinExistence type="inferred from homology"/>
<evidence type="ECO:0000259" key="13">
    <source>
        <dbReference type="Pfam" id="PF02875"/>
    </source>
</evidence>
<keyword evidence="5 10" id="KW-0067">ATP-binding</keyword>
<feature type="domain" description="Mur ligase C-terminal" evidence="13">
    <location>
        <begin position="351"/>
        <end position="465"/>
    </location>
</feature>
<evidence type="ECO:0000256" key="6">
    <source>
        <dbReference type="ARBA" id="ARBA00022960"/>
    </source>
</evidence>
<dbReference type="InterPro" id="IPR036565">
    <property type="entry name" value="Mur-like_cat_sf"/>
</dbReference>
<dbReference type="GO" id="GO:0071555">
    <property type="term" value="P:cell wall organization"/>
    <property type="evidence" value="ECO:0007669"/>
    <property type="project" value="UniProtKB-KW"/>
</dbReference>
<dbReference type="SUPFAM" id="SSF63418">
    <property type="entry name" value="MurE/MurF N-terminal domain"/>
    <property type="match status" value="1"/>
</dbReference>
<feature type="domain" description="Mur ligase central" evidence="14">
    <location>
        <begin position="126"/>
        <end position="316"/>
    </location>
</feature>
<dbReference type="PANTHER" id="PTHR43024">
    <property type="entry name" value="UDP-N-ACETYLMURAMOYL-TRIPEPTIDE--D-ALANYL-D-ALANINE LIGASE"/>
    <property type="match status" value="1"/>
</dbReference>
<dbReference type="NCBIfam" id="NF010693">
    <property type="entry name" value="PRK14093.1"/>
    <property type="match status" value="1"/>
</dbReference>
<feature type="binding site" evidence="10">
    <location>
        <begin position="128"/>
        <end position="134"/>
    </location>
    <ligand>
        <name>ATP</name>
        <dbReference type="ChEBI" id="CHEBI:30616"/>
    </ligand>
</feature>
<dbReference type="GO" id="GO:0008360">
    <property type="term" value="P:regulation of cell shape"/>
    <property type="evidence" value="ECO:0007669"/>
    <property type="project" value="UniProtKB-KW"/>
</dbReference>
<dbReference type="InterPro" id="IPR035911">
    <property type="entry name" value="MurE/MurF_N"/>
</dbReference>
<dbReference type="InterPro" id="IPR000713">
    <property type="entry name" value="Mur_ligase_N"/>
</dbReference>
<dbReference type="Pfam" id="PF01225">
    <property type="entry name" value="Mur_ligase"/>
    <property type="match status" value="1"/>
</dbReference>
<comment type="function">
    <text evidence="10 11">Involved in cell wall formation. Catalyzes the final step in the synthesis of UDP-N-acetylmuramoyl-pentapeptide, the precursor of murein.</text>
</comment>
<dbReference type="Pfam" id="PF02875">
    <property type="entry name" value="Mur_ligase_C"/>
    <property type="match status" value="1"/>
</dbReference>
<dbReference type="UniPathway" id="UPA00219"/>
<dbReference type="GO" id="GO:0051301">
    <property type="term" value="P:cell division"/>
    <property type="evidence" value="ECO:0007669"/>
    <property type="project" value="UniProtKB-KW"/>
</dbReference>
<evidence type="ECO:0000259" key="12">
    <source>
        <dbReference type="Pfam" id="PF01225"/>
    </source>
</evidence>
<dbReference type="SUPFAM" id="SSF53623">
    <property type="entry name" value="MurD-like peptide ligases, catalytic domain"/>
    <property type="match status" value="1"/>
</dbReference>
<dbReference type="Pfam" id="PF08245">
    <property type="entry name" value="Mur_ligase_M"/>
    <property type="match status" value="1"/>
</dbReference>
<dbReference type="InterPro" id="IPR013221">
    <property type="entry name" value="Mur_ligase_cen"/>
</dbReference>
<dbReference type="InterPro" id="IPR005863">
    <property type="entry name" value="UDP-N-AcMur_synth"/>
</dbReference>
<dbReference type="HAMAP" id="MF_02019">
    <property type="entry name" value="MurF"/>
    <property type="match status" value="1"/>
</dbReference>
<evidence type="ECO:0000256" key="11">
    <source>
        <dbReference type="RuleBase" id="RU004136"/>
    </source>
</evidence>
<evidence type="ECO:0000313" key="15">
    <source>
        <dbReference type="EMBL" id="RLP71544.1"/>
    </source>
</evidence>
<evidence type="ECO:0000256" key="10">
    <source>
        <dbReference type="HAMAP-Rule" id="MF_02019"/>
    </source>
</evidence>
<dbReference type="GO" id="GO:0008766">
    <property type="term" value="F:UDP-N-acetylmuramoylalanyl-D-glutamyl-2,6-diaminopimelate-D-alanyl-D-alanine ligase activity"/>
    <property type="evidence" value="ECO:0007669"/>
    <property type="project" value="RHEA"/>
</dbReference>
<feature type="domain" description="Mur ligase N-terminal catalytic" evidence="12">
    <location>
        <begin position="41"/>
        <end position="97"/>
    </location>
</feature>
<dbReference type="GO" id="GO:0009252">
    <property type="term" value="P:peptidoglycan biosynthetic process"/>
    <property type="evidence" value="ECO:0007669"/>
    <property type="project" value="UniProtKB-UniRule"/>
</dbReference>
<evidence type="ECO:0000256" key="7">
    <source>
        <dbReference type="ARBA" id="ARBA00022984"/>
    </source>
</evidence>
<comment type="caution">
    <text evidence="15">The sequence shown here is derived from an EMBL/GenBank/DDBJ whole genome shotgun (WGS) entry which is preliminary data.</text>
</comment>
<keyword evidence="7 10" id="KW-0573">Peptidoglycan synthesis</keyword>
<sequence length="491" mass="50435">MNSAGGAARVANEEAPARPLFTPEALAAATGGQLAGTAHPVTGISIDTRSLKPGDAFFAIAGEKTDGHAYVEAALAAGAALCVVARAKAGAFAADARLLVVEDVLHALEATGWAARARSGAGIVAVTGSVGKTTTKEALRLALAADGETHASAASYNNHWGVPLSLARLPPEARFGVFEIGMNHPGEITPLVRMVRPQVAIITTVEPVHIAQFNSVEEIADAKAEIFDGLEPGGTAVLNLDNPHFARLKASAEARGVGRIVTFGAADGADVRLTDVALKPHCSVAVVDVMGTPITLKVGMPGRHIVQNMLAVLAAAKLLGADLALAALALGRLKPPPGRGVPVLLAVKGGEATLIDESYNANPASMRAAIDVLGRTPVGPRGRRVAVLGDMLELGAEADALHAGLAEAIVADRIDQVFCCGPHMHALWQALPPERRGGYAVHATHLEPMVAAAIRAGDTLMVKGSNGSRMGPLVKSLTERFRSGEDASLEG</sequence>
<comment type="subcellular location">
    <subcellularLocation>
        <location evidence="10 11">Cytoplasm</location>
    </subcellularLocation>
</comment>
<dbReference type="EMBL" id="RCTF01000033">
    <property type="protein sequence ID" value="RLP71544.1"/>
    <property type="molecule type" value="Genomic_DNA"/>
</dbReference>
<evidence type="ECO:0000256" key="3">
    <source>
        <dbReference type="ARBA" id="ARBA00022618"/>
    </source>
</evidence>
<dbReference type="InterPro" id="IPR051046">
    <property type="entry name" value="MurCDEF_CellWall_CoF430Synth"/>
</dbReference>
<keyword evidence="1 10" id="KW-0963">Cytoplasm</keyword>
<dbReference type="GO" id="GO:0005524">
    <property type="term" value="F:ATP binding"/>
    <property type="evidence" value="ECO:0007669"/>
    <property type="project" value="UniProtKB-UniRule"/>
</dbReference>
<evidence type="ECO:0000256" key="5">
    <source>
        <dbReference type="ARBA" id="ARBA00022840"/>
    </source>
</evidence>
<dbReference type="NCBIfam" id="TIGR01143">
    <property type="entry name" value="murF"/>
    <property type="match status" value="1"/>
</dbReference>
<keyword evidence="4 10" id="KW-0547">Nucleotide-binding</keyword>
<evidence type="ECO:0000259" key="14">
    <source>
        <dbReference type="Pfam" id="PF08245"/>
    </source>
</evidence>
<dbReference type="OrthoDB" id="9801978at2"/>
<keyword evidence="2 10" id="KW-0436">Ligase</keyword>
<accession>A0A3L6ZUI0</accession>